<reference evidence="8" key="4">
    <citation type="submission" date="2019-03" db="UniProtKB">
        <authorList>
            <consortium name="EnsemblPlants"/>
        </authorList>
    </citation>
    <scope>IDENTIFICATION</scope>
</reference>
<proteinExistence type="inferred from homology"/>
<feature type="domain" description="FH2" evidence="7">
    <location>
        <begin position="1"/>
        <end position="162"/>
    </location>
</feature>
<accession>A0A453B6K2</accession>
<evidence type="ECO:0000256" key="4">
    <source>
        <dbReference type="ARBA" id="ARBA00022989"/>
    </source>
</evidence>
<protein>
    <recommendedName>
        <fullName evidence="7">FH2 domain-containing protein</fullName>
    </recommendedName>
</protein>
<keyword evidence="2" id="KW-0812">Transmembrane</keyword>
<dbReference type="Proteomes" id="UP000015105">
    <property type="component" value="Chromosome 2D"/>
</dbReference>
<dbReference type="SUPFAM" id="SSF101447">
    <property type="entry name" value="Formin homology 2 domain (FH2 domain)"/>
    <property type="match status" value="1"/>
</dbReference>
<comment type="subcellular location">
    <subcellularLocation>
        <location evidence="1">Membrane</location>
        <topology evidence="1">Single-pass membrane protein</topology>
    </subcellularLocation>
</comment>
<organism evidence="8 9">
    <name type="scientific">Aegilops tauschii subsp. strangulata</name>
    <name type="common">Goatgrass</name>
    <dbReference type="NCBI Taxonomy" id="200361"/>
    <lineage>
        <taxon>Eukaryota</taxon>
        <taxon>Viridiplantae</taxon>
        <taxon>Streptophyta</taxon>
        <taxon>Embryophyta</taxon>
        <taxon>Tracheophyta</taxon>
        <taxon>Spermatophyta</taxon>
        <taxon>Magnoliopsida</taxon>
        <taxon>Liliopsida</taxon>
        <taxon>Poales</taxon>
        <taxon>Poaceae</taxon>
        <taxon>BOP clade</taxon>
        <taxon>Pooideae</taxon>
        <taxon>Triticodae</taxon>
        <taxon>Triticeae</taxon>
        <taxon>Triticinae</taxon>
        <taxon>Aegilops</taxon>
    </lineage>
</organism>
<dbReference type="Gramene" id="AET2Gv20386400.7">
    <property type="protein sequence ID" value="AET2Gv20386400.7"/>
    <property type="gene ID" value="AET2Gv20386400"/>
</dbReference>
<dbReference type="GO" id="GO:0016020">
    <property type="term" value="C:membrane"/>
    <property type="evidence" value="ECO:0007669"/>
    <property type="project" value="UniProtKB-SubCell"/>
</dbReference>
<dbReference type="PROSITE" id="PS51444">
    <property type="entry name" value="FH2"/>
    <property type="match status" value="1"/>
</dbReference>
<reference evidence="9" key="2">
    <citation type="journal article" date="2017" name="Nat. Plants">
        <title>The Aegilops tauschii genome reveals multiple impacts of transposons.</title>
        <authorList>
            <person name="Zhao G."/>
            <person name="Zou C."/>
            <person name="Li K."/>
            <person name="Wang K."/>
            <person name="Li T."/>
            <person name="Gao L."/>
            <person name="Zhang X."/>
            <person name="Wang H."/>
            <person name="Yang Z."/>
            <person name="Liu X."/>
            <person name="Jiang W."/>
            <person name="Mao L."/>
            <person name="Kong X."/>
            <person name="Jiao Y."/>
            <person name="Jia J."/>
        </authorList>
    </citation>
    <scope>NUCLEOTIDE SEQUENCE [LARGE SCALE GENOMIC DNA]</scope>
    <source>
        <strain evidence="9">cv. AL8/78</strain>
    </source>
</reference>
<keyword evidence="4" id="KW-1133">Transmembrane helix</keyword>
<dbReference type="GO" id="GO:0051015">
    <property type="term" value="F:actin filament binding"/>
    <property type="evidence" value="ECO:0007669"/>
    <property type="project" value="InterPro"/>
</dbReference>
<dbReference type="PANTHER" id="PTHR23213">
    <property type="entry name" value="FORMIN-RELATED"/>
    <property type="match status" value="1"/>
</dbReference>
<evidence type="ECO:0000256" key="1">
    <source>
        <dbReference type="ARBA" id="ARBA00004167"/>
    </source>
</evidence>
<dbReference type="AlphaFoldDB" id="A0A453B6K2"/>
<comment type="similarity">
    <text evidence="6">Belongs to the formin-like family. Class-I subfamily.</text>
</comment>
<sequence length="162" mass="17944">SVDEAAMENLFPQNSTAAAAGNSGQAAARGGQHSRLLDPKRLQNVAIMLKALNVTADEVIGALVHGNLEDKPELYETLAKMAPTKEEELKLKDYSGDLSKIDPAERFLKDVLNVPFAFKRVDAMLYRANFDAEVNYLRKSFGTMEVTSYDELMIASYNLHFT</sequence>
<dbReference type="PANTHER" id="PTHR23213:SF257">
    <property type="entry name" value="FORMIN-LIKE PROTEIN 13"/>
    <property type="match status" value="1"/>
</dbReference>
<evidence type="ECO:0000256" key="2">
    <source>
        <dbReference type="ARBA" id="ARBA00022692"/>
    </source>
</evidence>
<dbReference type="EnsemblPlants" id="AET2Gv20386400.7">
    <property type="protein sequence ID" value="AET2Gv20386400.7"/>
    <property type="gene ID" value="AET2Gv20386400"/>
</dbReference>
<keyword evidence="9" id="KW-1185">Reference proteome</keyword>
<reference evidence="8" key="3">
    <citation type="journal article" date="2017" name="Nature">
        <title>Genome sequence of the progenitor of the wheat D genome Aegilops tauschii.</title>
        <authorList>
            <person name="Luo M.C."/>
            <person name="Gu Y.Q."/>
            <person name="Puiu D."/>
            <person name="Wang H."/>
            <person name="Twardziok S.O."/>
            <person name="Deal K.R."/>
            <person name="Huo N."/>
            <person name="Zhu T."/>
            <person name="Wang L."/>
            <person name="Wang Y."/>
            <person name="McGuire P.E."/>
            <person name="Liu S."/>
            <person name="Long H."/>
            <person name="Ramasamy R.K."/>
            <person name="Rodriguez J.C."/>
            <person name="Van S.L."/>
            <person name="Yuan L."/>
            <person name="Wang Z."/>
            <person name="Xia Z."/>
            <person name="Xiao L."/>
            <person name="Anderson O.D."/>
            <person name="Ouyang S."/>
            <person name="Liang Y."/>
            <person name="Zimin A.V."/>
            <person name="Pertea G."/>
            <person name="Qi P."/>
            <person name="Bennetzen J.L."/>
            <person name="Dai X."/>
            <person name="Dawson M.W."/>
            <person name="Muller H.G."/>
            <person name="Kugler K."/>
            <person name="Rivarola-Duarte L."/>
            <person name="Spannagl M."/>
            <person name="Mayer K.F.X."/>
            <person name="Lu F.H."/>
            <person name="Bevan M.W."/>
            <person name="Leroy P."/>
            <person name="Li P."/>
            <person name="You F.M."/>
            <person name="Sun Q."/>
            <person name="Liu Z."/>
            <person name="Lyons E."/>
            <person name="Wicker T."/>
            <person name="Salzberg S.L."/>
            <person name="Devos K.M."/>
            <person name="Dvorak J."/>
        </authorList>
    </citation>
    <scope>NUCLEOTIDE SEQUENCE [LARGE SCALE GENOMIC DNA]</scope>
    <source>
        <strain evidence="8">cv. AL8/78</strain>
    </source>
</reference>
<reference evidence="9" key="1">
    <citation type="journal article" date="2014" name="Science">
        <title>Ancient hybridizations among the ancestral genomes of bread wheat.</title>
        <authorList>
            <consortium name="International Wheat Genome Sequencing Consortium,"/>
            <person name="Marcussen T."/>
            <person name="Sandve S.R."/>
            <person name="Heier L."/>
            <person name="Spannagl M."/>
            <person name="Pfeifer M."/>
            <person name="Jakobsen K.S."/>
            <person name="Wulff B.B."/>
            <person name="Steuernagel B."/>
            <person name="Mayer K.F."/>
            <person name="Olsen O.A."/>
        </authorList>
    </citation>
    <scope>NUCLEOTIDE SEQUENCE [LARGE SCALE GENOMIC DNA]</scope>
    <source>
        <strain evidence="9">cv. AL8/78</strain>
    </source>
</reference>
<evidence type="ECO:0000313" key="8">
    <source>
        <dbReference type="EnsemblPlants" id="AET2Gv20386400.7"/>
    </source>
</evidence>
<reference evidence="8" key="5">
    <citation type="journal article" date="2021" name="G3 (Bethesda)">
        <title>Aegilops tauschii genome assembly Aet v5.0 features greater sequence contiguity and improved annotation.</title>
        <authorList>
            <person name="Wang L."/>
            <person name="Zhu T."/>
            <person name="Rodriguez J.C."/>
            <person name="Deal K.R."/>
            <person name="Dubcovsky J."/>
            <person name="McGuire P.E."/>
            <person name="Lux T."/>
            <person name="Spannagl M."/>
            <person name="Mayer K.F.X."/>
            <person name="Baldrich P."/>
            <person name="Meyers B.C."/>
            <person name="Huo N."/>
            <person name="Gu Y.Q."/>
            <person name="Zhou H."/>
            <person name="Devos K.M."/>
            <person name="Bennetzen J.L."/>
            <person name="Unver T."/>
            <person name="Budak H."/>
            <person name="Gulick P.J."/>
            <person name="Galiba G."/>
            <person name="Kalapos B."/>
            <person name="Nelson D.R."/>
            <person name="Li P."/>
            <person name="You F.M."/>
            <person name="Luo M.C."/>
            <person name="Dvorak J."/>
        </authorList>
    </citation>
    <scope>NUCLEOTIDE SEQUENCE [LARGE SCALE GENOMIC DNA]</scope>
    <source>
        <strain evidence="8">cv. AL8/78</strain>
    </source>
</reference>
<dbReference type="InterPro" id="IPR027643">
    <property type="entry name" value="Formin-like_plant"/>
</dbReference>
<evidence type="ECO:0000259" key="7">
    <source>
        <dbReference type="PROSITE" id="PS51444"/>
    </source>
</evidence>
<dbReference type="InterPro" id="IPR042201">
    <property type="entry name" value="FH2_Formin_sf"/>
</dbReference>
<dbReference type="Pfam" id="PF02181">
    <property type="entry name" value="FH2"/>
    <property type="match status" value="1"/>
</dbReference>
<dbReference type="Gene3D" id="1.20.58.2220">
    <property type="entry name" value="Formin, FH2 domain"/>
    <property type="match status" value="1"/>
</dbReference>
<keyword evidence="5" id="KW-0472">Membrane</keyword>
<name>A0A453B6K2_AEGTS</name>
<dbReference type="InterPro" id="IPR015425">
    <property type="entry name" value="FH2_Formin"/>
</dbReference>
<dbReference type="GO" id="GO:0045010">
    <property type="term" value="P:actin nucleation"/>
    <property type="evidence" value="ECO:0007669"/>
    <property type="project" value="InterPro"/>
</dbReference>
<keyword evidence="3" id="KW-0732">Signal</keyword>
<evidence type="ECO:0000256" key="3">
    <source>
        <dbReference type="ARBA" id="ARBA00022729"/>
    </source>
</evidence>
<evidence type="ECO:0000313" key="9">
    <source>
        <dbReference type="Proteomes" id="UP000015105"/>
    </source>
</evidence>
<evidence type="ECO:0000256" key="5">
    <source>
        <dbReference type="ARBA" id="ARBA00023136"/>
    </source>
</evidence>
<evidence type="ECO:0000256" key="6">
    <source>
        <dbReference type="ARBA" id="ARBA00025793"/>
    </source>
</evidence>